<evidence type="ECO:0000313" key="3">
    <source>
        <dbReference type="Proteomes" id="UP000653493"/>
    </source>
</evidence>
<feature type="region of interest" description="Disordered" evidence="1">
    <location>
        <begin position="1"/>
        <end position="78"/>
    </location>
</feature>
<dbReference type="EMBL" id="BMSL01000003">
    <property type="protein sequence ID" value="GGS30868.1"/>
    <property type="molecule type" value="Genomic_DNA"/>
</dbReference>
<feature type="compositionally biased region" description="Basic and acidic residues" evidence="1">
    <location>
        <begin position="15"/>
        <end position="31"/>
    </location>
</feature>
<feature type="compositionally biased region" description="Basic and acidic residues" evidence="1">
    <location>
        <begin position="46"/>
        <end position="68"/>
    </location>
</feature>
<keyword evidence="3" id="KW-1185">Reference proteome</keyword>
<sequence>MGLHADTAEQDEDDHQGQGRHEGGQAERAVDGFEFLDVHATPPVFRHPEAISRRRGTTEGNDRVRDKYASMGTQGARR</sequence>
<evidence type="ECO:0000313" key="2">
    <source>
        <dbReference type="EMBL" id="GGS30868.1"/>
    </source>
</evidence>
<proteinExistence type="predicted"/>
<reference evidence="2" key="2">
    <citation type="submission" date="2020-09" db="EMBL/GenBank/DDBJ databases">
        <authorList>
            <person name="Sun Q."/>
            <person name="Ohkuma M."/>
        </authorList>
    </citation>
    <scope>NUCLEOTIDE SEQUENCE</scope>
    <source>
        <strain evidence="2">JCM 4234</strain>
    </source>
</reference>
<protein>
    <submittedName>
        <fullName evidence="2">Uncharacterized protein</fullName>
    </submittedName>
</protein>
<accession>A0A918GE76</accession>
<dbReference type="AlphaFoldDB" id="A0A918GE76"/>
<evidence type="ECO:0000256" key="1">
    <source>
        <dbReference type="SAM" id="MobiDB-lite"/>
    </source>
</evidence>
<gene>
    <name evidence="2" type="ORF">GCM10010238_20170</name>
</gene>
<name>A0A918GE76_STRGD</name>
<comment type="caution">
    <text evidence="2">The sequence shown here is derived from an EMBL/GenBank/DDBJ whole genome shotgun (WGS) entry which is preliminary data.</text>
</comment>
<reference evidence="2" key="1">
    <citation type="journal article" date="2014" name="Int. J. Syst. Evol. Microbiol.">
        <title>Complete genome sequence of Corynebacterium casei LMG S-19264T (=DSM 44701T), isolated from a smear-ripened cheese.</title>
        <authorList>
            <consortium name="US DOE Joint Genome Institute (JGI-PGF)"/>
            <person name="Walter F."/>
            <person name="Albersmeier A."/>
            <person name="Kalinowski J."/>
            <person name="Ruckert C."/>
        </authorList>
    </citation>
    <scope>NUCLEOTIDE SEQUENCE</scope>
    <source>
        <strain evidence="2">JCM 4234</strain>
    </source>
</reference>
<organism evidence="2 3">
    <name type="scientific">Streptomyces griseoviridis</name>
    <dbReference type="NCBI Taxonomy" id="45398"/>
    <lineage>
        <taxon>Bacteria</taxon>
        <taxon>Bacillati</taxon>
        <taxon>Actinomycetota</taxon>
        <taxon>Actinomycetes</taxon>
        <taxon>Kitasatosporales</taxon>
        <taxon>Streptomycetaceae</taxon>
        <taxon>Streptomyces</taxon>
    </lineage>
</organism>
<dbReference type="Proteomes" id="UP000653493">
    <property type="component" value="Unassembled WGS sequence"/>
</dbReference>